<dbReference type="AlphaFoldDB" id="A0A2S8FYF4"/>
<name>A0A2S8FYF4_9BACT</name>
<proteinExistence type="predicted"/>
<comment type="caution">
    <text evidence="1">The sequence shown here is derived from an EMBL/GenBank/DDBJ whole genome shotgun (WGS) entry which is preliminary data.</text>
</comment>
<dbReference type="RefSeq" id="WP_105328433.1">
    <property type="nucleotide sequence ID" value="NZ_PUHY01000005.1"/>
</dbReference>
<sequence length="150" mass="17386">MTGPPEMSDNPENLVLFTADSPDRELWIDTLFGLMTPPSECIPDYAKEGIVQQFVFNRDNCEVACDLYGTKFSPMDVFTQWDELSYPIHLNQIHRMRDFVDLIDTSEFTEEELRAHQKTIDIMRHVVDCAENGPENCEEPPWLKDEDSPE</sequence>
<accession>A0A2S8FYF4</accession>
<dbReference type="OrthoDB" id="300970at2"/>
<evidence type="ECO:0000313" key="1">
    <source>
        <dbReference type="EMBL" id="PQO37183.1"/>
    </source>
</evidence>
<reference evidence="1 2" key="1">
    <citation type="submission" date="2018-02" db="EMBL/GenBank/DDBJ databases">
        <title>Comparative genomes isolates from brazilian mangrove.</title>
        <authorList>
            <person name="Araujo J.E."/>
            <person name="Taketani R.G."/>
            <person name="Silva M.C.P."/>
            <person name="Loureco M.V."/>
            <person name="Andreote F.D."/>
        </authorList>
    </citation>
    <scope>NUCLEOTIDE SEQUENCE [LARGE SCALE GENOMIC DNA]</scope>
    <source>
        <strain evidence="1 2">Hex-1 MGV</strain>
    </source>
</reference>
<dbReference type="EMBL" id="PUHY01000005">
    <property type="protein sequence ID" value="PQO37183.1"/>
    <property type="molecule type" value="Genomic_DNA"/>
</dbReference>
<evidence type="ECO:0000313" key="2">
    <source>
        <dbReference type="Proteomes" id="UP000238322"/>
    </source>
</evidence>
<dbReference type="Proteomes" id="UP000238322">
    <property type="component" value="Unassembled WGS sequence"/>
</dbReference>
<protein>
    <submittedName>
        <fullName evidence="1">Uncharacterized protein</fullName>
    </submittedName>
</protein>
<organism evidence="1 2">
    <name type="scientific">Blastopirellula marina</name>
    <dbReference type="NCBI Taxonomy" id="124"/>
    <lineage>
        <taxon>Bacteria</taxon>
        <taxon>Pseudomonadati</taxon>
        <taxon>Planctomycetota</taxon>
        <taxon>Planctomycetia</taxon>
        <taxon>Pirellulales</taxon>
        <taxon>Pirellulaceae</taxon>
        <taxon>Blastopirellula</taxon>
    </lineage>
</organism>
<gene>
    <name evidence="1" type="ORF">C5Y83_04305</name>
</gene>